<dbReference type="AlphaFoldDB" id="A0A2W5PPC1"/>
<dbReference type="SUPFAM" id="SSF53807">
    <property type="entry name" value="Helical backbone' metal receptor"/>
    <property type="match status" value="1"/>
</dbReference>
<evidence type="ECO:0000259" key="3">
    <source>
        <dbReference type="PROSITE" id="PS50983"/>
    </source>
</evidence>
<dbReference type="GO" id="GO:0071281">
    <property type="term" value="P:cellular response to iron ion"/>
    <property type="evidence" value="ECO:0007669"/>
    <property type="project" value="TreeGrafter"/>
</dbReference>
<organism evidence="4 5">
    <name type="scientific">Variovorax paradoxus</name>
    <dbReference type="NCBI Taxonomy" id="34073"/>
    <lineage>
        <taxon>Bacteria</taxon>
        <taxon>Pseudomonadati</taxon>
        <taxon>Pseudomonadota</taxon>
        <taxon>Betaproteobacteria</taxon>
        <taxon>Burkholderiales</taxon>
        <taxon>Comamonadaceae</taxon>
        <taxon>Variovorax</taxon>
    </lineage>
</organism>
<feature type="chain" id="PRO_5015905046" evidence="2">
    <location>
        <begin position="20"/>
        <end position="262"/>
    </location>
</feature>
<feature type="signal peptide" evidence="2">
    <location>
        <begin position="1"/>
        <end position="19"/>
    </location>
</feature>
<comment type="caution">
    <text evidence="4">The sequence shown here is derived from an EMBL/GenBank/DDBJ whole genome shotgun (WGS) entry which is preliminary data.</text>
</comment>
<keyword evidence="1 2" id="KW-0732">Signal</keyword>
<dbReference type="NCBIfam" id="NF038402">
    <property type="entry name" value="TroA_like"/>
    <property type="match status" value="1"/>
</dbReference>
<dbReference type="EMBL" id="QFPP01000386">
    <property type="protein sequence ID" value="PZQ66804.1"/>
    <property type="molecule type" value="Genomic_DNA"/>
</dbReference>
<dbReference type="Pfam" id="PF01497">
    <property type="entry name" value="Peripla_BP_2"/>
    <property type="match status" value="1"/>
</dbReference>
<evidence type="ECO:0000313" key="4">
    <source>
        <dbReference type="EMBL" id="PZQ66804.1"/>
    </source>
</evidence>
<dbReference type="InterPro" id="IPR002491">
    <property type="entry name" value="ABC_transptr_periplasmic_BD"/>
</dbReference>
<feature type="non-terminal residue" evidence="4">
    <location>
        <position position="262"/>
    </location>
</feature>
<feature type="domain" description="Fe/B12 periplasmic-binding" evidence="3">
    <location>
        <begin position="40"/>
        <end position="262"/>
    </location>
</feature>
<gene>
    <name evidence="4" type="ORF">DI563_22510</name>
</gene>
<dbReference type="PANTHER" id="PTHR30535">
    <property type="entry name" value="VITAMIN B12-BINDING PROTEIN"/>
    <property type="match status" value="1"/>
</dbReference>
<dbReference type="InterPro" id="IPR054828">
    <property type="entry name" value="Vit_B12_bind_prot"/>
</dbReference>
<accession>A0A2W5PPC1</accession>
<dbReference type="PROSITE" id="PS50983">
    <property type="entry name" value="FE_B12_PBP"/>
    <property type="match status" value="1"/>
</dbReference>
<proteinExistence type="predicted"/>
<dbReference type="PANTHER" id="PTHR30535:SF34">
    <property type="entry name" value="MOLYBDATE-BINDING PROTEIN MOLA"/>
    <property type="match status" value="1"/>
</dbReference>
<protein>
    <submittedName>
        <fullName evidence="4">ABC transporter substrate-binding protein</fullName>
    </submittedName>
</protein>
<dbReference type="InterPro" id="IPR050902">
    <property type="entry name" value="ABC_Transporter_SBP"/>
</dbReference>
<dbReference type="Proteomes" id="UP000249135">
    <property type="component" value="Unassembled WGS sequence"/>
</dbReference>
<evidence type="ECO:0000256" key="1">
    <source>
        <dbReference type="ARBA" id="ARBA00022729"/>
    </source>
</evidence>
<reference evidence="4 5" key="1">
    <citation type="submission" date="2017-08" db="EMBL/GenBank/DDBJ databases">
        <title>Infants hospitalized years apart are colonized by the same room-sourced microbial strains.</title>
        <authorList>
            <person name="Brooks B."/>
            <person name="Olm M.R."/>
            <person name="Firek B.A."/>
            <person name="Baker R."/>
            <person name="Thomas B.C."/>
            <person name="Morowitz M.J."/>
            <person name="Banfield J.F."/>
        </authorList>
    </citation>
    <scope>NUCLEOTIDE SEQUENCE [LARGE SCALE GENOMIC DNA]</scope>
    <source>
        <strain evidence="4">S2_005_003_R2_41</strain>
    </source>
</reference>
<evidence type="ECO:0000256" key="2">
    <source>
        <dbReference type="SAM" id="SignalP"/>
    </source>
</evidence>
<evidence type="ECO:0000313" key="5">
    <source>
        <dbReference type="Proteomes" id="UP000249135"/>
    </source>
</evidence>
<sequence>MKRWLGTALAALCVGTAGAAPVQVTDERGVAVQLPAPPQRIVSLLPSLTETVCALDACGRLVGVDRYSNWPDAVKALPQVGGGIDPNVEAIAALKPDLVLAAKSSRVSQRLESLGLKVAVLEPKNHADVQRVLNQVAHLLAVPGADTVWRTIDASVDAAAQSLPPSARGTRVYFEVNAAPYAAGESSFIGETLTRLHARNIVPASMGPFPKLNPEFVVRADPAVIMVSERSAQGMEQRPGWASIRAVKTGRICRFSADQADI</sequence>
<name>A0A2W5PPC1_VARPD</name>
<dbReference type="Gene3D" id="3.40.50.1980">
    <property type="entry name" value="Nitrogenase molybdenum iron protein domain"/>
    <property type="match status" value="2"/>
</dbReference>